<dbReference type="Proteomes" id="UP000436825">
    <property type="component" value="Unassembled WGS sequence"/>
</dbReference>
<dbReference type="Proteomes" id="UP000284785">
    <property type="component" value="Unassembled WGS sequence"/>
</dbReference>
<dbReference type="Proteomes" id="UP001217776">
    <property type="component" value="Unassembled WGS sequence"/>
</dbReference>
<dbReference type="EMBL" id="WCRW01000026">
    <property type="protein sequence ID" value="KAB4450824.1"/>
    <property type="molecule type" value="Genomic_DNA"/>
</dbReference>
<dbReference type="Proteomes" id="UP000095541">
    <property type="component" value="Unassembled WGS sequence"/>
</dbReference>
<dbReference type="Proteomes" id="UP000500882">
    <property type="component" value="Chromosome"/>
</dbReference>
<reference evidence="9" key="5">
    <citation type="submission" date="2021-02" db="EMBL/GenBank/DDBJ databases">
        <title>Infant gut strain persistence is associated with maternal origin, phylogeny, and functional potential including surface adhesion and iron acquisition.</title>
        <authorList>
            <person name="Lou Y.C."/>
        </authorList>
    </citation>
    <scope>NUCLEOTIDE SEQUENCE</scope>
    <source>
        <strain evidence="9">L3_082_243G1_dasL3_082_243G1_maxbin2.maxbin.015s ta_sub</strain>
    </source>
</reference>
<evidence type="ECO:0000313" key="20">
    <source>
        <dbReference type="Proteomes" id="UP000436825"/>
    </source>
</evidence>
<dbReference type="EMBL" id="WCSY01000038">
    <property type="protein sequence ID" value="KAB4305293.1"/>
    <property type="molecule type" value="Genomic_DNA"/>
</dbReference>
<evidence type="ECO:0000313" key="15">
    <source>
        <dbReference type="EMBL" id="UYU91346.1"/>
    </source>
</evidence>
<dbReference type="EMBL" id="WCRS01000026">
    <property type="protein sequence ID" value="KAB4469077.1"/>
    <property type="molecule type" value="Genomic_DNA"/>
</dbReference>
<evidence type="ECO:0000313" key="3">
    <source>
        <dbReference type="EMBL" id="CUQ46965.1"/>
    </source>
</evidence>
<reference evidence="11" key="8">
    <citation type="submission" date="2022-10" db="EMBL/GenBank/DDBJ databases">
        <title>Human gut microbiome strain richness.</title>
        <authorList>
            <person name="Chen-Liaw A."/>
        </authorList>
    </citation>
    <scope>NUCLEOTIDE SEQUENCE</scope>
    <source>
        <strain evidence="11">1001283st1_A3_1001283B150304_161114</strain>
    </source>
</reference>
<evidence type="ECO:0000313" key="1">
    <source>
        <dbReference type="EMBL" id="BCA50721.1"/>
    </source>
</evidence>
<evidence type="ECO:0000313" key="19">
    <source>
        <dbReference type="Proteomes" id="UP000284785"/>
    </source>
</evidence>
<dbReference type="Proteomes" id="UP000488521">
    <property type="component" value="Unassembled WGS sequence"/>
</dbReference>
<accession>A0A0P0FE30</accession>
<organism evidence="10 26">
    <name type="scientific">Bacteroides thetaiotaomicron</name>
    <dbReference type="NCBI Taxonomy" id="818"/>
    <lineage>
        <taxon>Bacteria</taxon>
        <taxon>Pseudomonadati</taxon>
        <taxon>Bacteroidota</taxon>
        <taxon>Bacteroidia</taxon>
        <taxon>Bacteroidales</taxon>
        <taxon>Bacteroidaceae</taxon>
        <taxon>Bacteroides</taxon>
    </lineage>
</organism>
<dbReference type="EMBL" id="CP083685">
    <property type="protein sequence ID" value="UYU91346.1"/>
    <property type="molecule type" value="Genomic_DNA"/>
</dbReference>
<evidence type="ECO:0000313" key="4">
    <source>
        <dbReference type="EMBL" id="KAB4305293.1"/>
    </source>
</evidence>
<evidence type="ECO:0000313" key="18">
    <source>
        <dbReference type="Proteomes" id="UP000283616"/>
    </source>
</evidence>
<dbReference type="EMBL" id="CZAP01000031">
    <property type="protein sequence ID" value="CUQ21665.1"/>
    <property type="molecule type" value="Genomic_DNA"/>
</dbReference>
<dbReference type="Proteomes" id="UP001200544">
    <property type="component" value="Unassembled WGS sequence"/>
</dbReference>
<evidence type="ECO:0000313" key="23">
    <source>
        <dbReference type="Proteomes" id="UP000460317"/>
    </source>
</evidence>
<reference evidence="18 19" key="2">
    <citation type="submission" date="2018-08" db="EMBL/GenBank/DDBJ databases">
        <title>A genome reference for cultivated species of the human gut microbiota.</title>
        <authorList>
            <person name="Zou Y."/>
            <person name="Xue W."/>
            <person name="Luo G."/>
        </authorList>
    </citation>
    <scope>NUCLEOTIDE SEQUENCE [LARGE SCALE GENOMIC DNA]</scope>
    <source>
        <strain evidence="13 18">AF37-12</strain>
        <strain evidence="12 19">AM30-26</strain>
    </source>
</reference>
<reference evidence="16 17" key="1">
    <citation type="submission" date="2015-09" db="EMBL/GenBank/DDBJ databases">
        <authorList>
            <consortium name="Pathogen Informatics"/>
        </authorList>
    </citation>
    <scope>NUCLEOTIDE SEQUENCE [LARGE SCALE GENOMIC DNA]</scope>
    <source>
        <strain evidence="2 17">2789STDY5834899</strain>
        <strain evidence="3 16">2789STDY5834945</strain>
    </source>
</reference>
<evidence type="ECO:0000313" key="13">
    <source>
        <dbReference type="EMBL" id="RHL55377.1"/>
    </source>
</evidence>
<evidence type="ECO:0000313" key="10">
    <source>
        <dbReference type="EMBL" id="MCE9240610.1"/>
    </source>
</evidence>
<dbReference type="EMBL" id="CP083681">
    <property type="protein sequence ID" value="UYU72240.1"/>
    <property type="molecule type" value="Genomic_DNA"/>
</dbReference>
<evidence type="ECO:0000313" key="5">
    <source>
        <dbReference type="EMBL" id="KAB4448561.1"/>
    </source>
</evidence>
<dbReference type="OMA" id="EIHPFEN"/>
<protein>
    <submittedName>
        <fullName evidence="10">DUF4494 domain-containing protein</fullName>
    </submittedName>
</protein>
<dbReference type="EMBL" id="JAQNVG010000075">
    <property type="protein sequence ID" value="MDC2239094.1"/>
    <property type="molecule type" value="Genomic_DNA"/>
</dbReference>
<dbReference type="RefSeq" id="WP_008762440.1">
    <property type="nucleotide sequence ID" value="NZ_AP022660.1"/>
</dbReference>
<evidence type="ECO:0000313" key="9">
    <source>
        <dbReference type="EMBL" id="MBS5412375.1"/>
    </source>
</evidence>
<reference evidence="14" key="6">
    <citation type="submission" date="2021-06" db="EMBL/GenBank/DDBJ databases">
        <title>Interrogation of the integrated mobile genetic elements in gut-associated Bacteroides with a consensus prediction approach.</title>
        <authorList>
            <person name="Campbell D.E."/>
            <person name="Leigh J.R."/>
            <person name="Kim T."/>
            <person name="England W."/>
            <person name="Whitaker R.J."/>
            <person name="Degnan P.H."/>
        </authorList>
    </citation>
    <scope>NUCLEOTIDE SEQUENCE</scope>
    <source>
        <strain evidence="15">VPI-3443</strain>
        <strain evidence="14">VPI-BTDOT2</strain>
    </source>
</reference>
<name>A0A0P0FE30_BACT4</name>
<evidence type="ECO:0000313" key="17">
    <source>
        <dbReference type="Proteomes" id="UP000095576"/>
    </source>
</evidence>
<dbReference type="EMBL" id="CZBI01000013">
    <property type="protein sequence ID" value="CUQ46965.1"/>
    <property type="molecule type" value="Genomic_DNA"/>
</dbReference>
<dbReference type="Proteomes" id="UP000460317">
    <property type="component" value="Unassembled WGS sequence"/>
</dbReference>
<evidence type="ECO:0000313" key="6">
    <source>
        <dbReference type="EMBL" id="KAB4450824.1"/>
    </source>
</evidence>
<dbReference type="EMBL" id="JAGZEE010000027">
    <property type="protein sequence ID" value="MBS5412375.1"/>
    <property type="molecule type" value="Genomic_DNA"/>
</dbReference>
<proteinExistence type="predicted"/>
<evidence type="ECO:0000313" key="12">
    <source>
        <dbReference type="EMBL" id="RHD81517.1"/>
    </source>
</evidence>
<reference evidence="20 21" key="3">
    <citation type="journal article" date="2019" name="Nat. Med.">
        <title>A library of human gut bacterial isolates paired with longitudinal multiomics data enables mechanistic microbiome research.</title>
        <authorList>
            <person name="Poyet M."/>
            <person name="Groussin M."/>
            <person name="Gibbons S.M."/>
            <person name="Avila-Pacheco J."/>
            <person name="Jiang X."/>
            <person name="Kearney S.M."/>
            <person name="Perrotta A.R."/>
            <person name="Berdy B."/>
            <person name="Zhao S."/>
            <person name="Lieberman T.D."/>
            <person name="Swanson P.K."/>
            <person name="Smith M."/>
            <person name="Roesemann S."/>
            <person name="Alexander J.E."/>
            <person name="Rich S.A."/>
            <person name="Livny J."/>
            <person name="Vlamakis H."/>
            <person name="Clish C."/>
            <person name="Bullock K."/>
            <person name="Deik A."/>
            <person name="Scott J."/>
            <person name="Pierce K.A."/>
            <person name="Xavier R.J."/>
            <person name="Alm E.J."/>
        </authorList>
    </citation>
    <scope>NUCLEOTIDE SEQUENCE [LARGE SCALE GENOMIC DNA]</scope>
    <source>
        <strain evidence="7 24">BIOML-A156</strain>
        <strain evidence="6 20">BIOML-A160</strain>
        <strain evidence="8 21">BIOML-A162</strain>
        <strain evidence="5 23">BIOML-A165</strain>
        <strain evidence="4 22">BIOML-A188</strain>
    </source>
</reference>
<dbReference type="EMBL" id="WCRY01000042">
    <property type="protein sequence ID" value="KAB4471631.1"/>
    <property type="molecule type" value="Genomic_DNA"/>
</dbReference>
<dbReference type="EMBL" id="QROV01000024">
    <property type="protein sequence ID" value="RHL55377.1"/>
    <property type="molecule type" value="Genomic_DNA"/>
</dbReference>
<reference evidence="1 25" key="4">
    <citation type="submission" date="2020-02" db="EMBL/GenBank/DDBJ databases">
        <title>Whole-genome sequencing and comparative analysis of the genomes of Bacteroides thetaiotaomicron and Escherichia coli isolated from a healthy resident in Vietnam.</title>
        <authorList>
            <person name="Mohsin M."/>
            <person name="Tanaka K."/>
            <person name="Kawahara R."/>
            <person name="Kondo S."/>
            <person name="Noguchi H."/>
            <person name="Motooka D."/>
            <person name="Nakamura S."/>
            <person name="Khong D.T."/>
            <person name="Nguyen T.N."/>
            <person name="Tran H.T."/>
            <person name="Yamamoto Y."/>
        </authorList>
    </citation>
    <scope>NUCLEOTIDE SEQUENCE [LARGE SCALE GENOMIC DNA]</scope>
    <source>
        <strain evidence="1 25">F9-2</strain>
    </source>
</reference>
<dbReference type="Proteomes" id="UP001156216">
    <property type="component" value="Chromosome"/>
</dbReference>
<dbReference type="PATRIC" id="fig|818.23.peg.1960"/>
<dbReference type="EMBL" id="JAHYQA010000028">
    <property type="protein sequence ID" value="MCE9240610.1"/>
    <property type="molecule type" value="Genomic_DNA"/>
</dbReference>
<evidence type="ECO:0000313" key="21">
    <source>
        <dbReference type="Proteomes" id="UP000436858"/>
    </source>
</evidence>
<reference evidence="10" key="7">
    <citation type="submission" date="2021-07" db="EMBL/GenBank/DDBJ databases">
        <title>Comparative genomics of Bacteroides fragilis group isolates reveals species-dependent resistance mechanisms and validates clinical tools for resistance prediction.</title>
        <authorList>
            <person name="Wallace M.J."/>
            <person name="Jean S."/>
            <person name="Wallace M.A."/>
            <person name="Carey-Ann B.D."/>
            <person name="Dantas G."/>
        </authorList>
    </citation>
    <scope>NUCLEOTIDE SEQUENCE</scope>
    <source>
        <strain evidence="10">BJH_160</strain>
    </source>
</reference>
<dbReference type="Proteomes" id="UP000436858">
    <property type="component" value="Unassembled WGS sequence"/>
</dbReference>
<evidence type="ECO:0000313" key="8">
    <source>
        <dbReference type="EMBL" id="KAB4471631.1"/>
    </source>
</evidence>
<dbReference type="Proteomes" id="UP000782901">
    <property type="component" value="Unassembled WGS sequence"/>
</dbReference>
<evidence type="ECO:0000313" key="14">
    <source>
        <dbReference type="EMBL" id="UYU72240.1"/>
    </source>
</evidence>
<dbReference type="EMBL" id="AP022660">
    <property type="protein sequence ID" value="BCA50721.1"/>
    <property type="molecule type" value="Genomic_DNA"/>
</dbReference>
<dbReference type="GeneID" id="69591042"/>
<gene>
    <name evidence="1" type="ORF">BatF92_26630</name>
    <name evidence="13" type="ORF">DW011_18740</name>
    <name evidence="12" type="ORF">DW780_23975</name>
    <name evidence="2" type="ORF">ERS852511_04800</name>
    <name evidence="3" type="ORF">ERS852557_04826</name>
    <name evidence="7" type="ORF">GAN59_22615</name>
    <name evidence="6" type="ORF">GAN75_24720</name>
    <name evidence="8" type="ORF">GAN91_25170</name>
    <name evidence="5" type="ORF">GAN93_21650</name>
    <name evidence="4" type="ORF">GAO51_26225</name>
    <name evidence="10" type="ORF">K0H07_26075</name>
    <name evidence="9" type="ORF">KHY35_16975</name>
    <name evidence="14" type="ORF">KQP59_03770</name>
    <name evidence="15" type="ORF">KQP74_01545</name>
    <name evidence="11" type="ORF">PO127_25450</name>
</gene>
<dbReference type="EMBL" id="QSJP01000031">
    <property type="protein sequence ID" value="RHD81517.1"/>
    <property type="molecule type" value="Genomic_DNA"/>
</dbReference>
<dbReference type="Proteomes" id="UP000095576">
    <property type="component" value="Unassembled WGS sequence"/>
</dbReference>
<dbReference type="AlphaFoldDB" id="A0A0P0FE30"/>
<dbReference type="Proteomes" id="UP001162960">
    <property type="component" value="Chromosome"/>
</dbReference>
<dbReference type="Pfam" id="PF14902">
    <property type="entry name" value="DUF4494"/>
    <property type="match status" value="1"/>
</dbReference>
<evidence type="ECO:0000313" key="24">
    <source>
        <dbReference type="Proteomes" id="UP000488521"/>
    </source>
</evidence>
<evidence type="ECO:0000313" key="16">
    <source>
        <dbReference type="Proteomes" id="UP000095541"/>
    </source>
</evidence>
<sequence length="159" mass="18107">MAMHTWFECKIRYEKTMENGMQKKVTEPYLVDALSFTEAEARIIEEMTPFITGEFTVSDIKRANYSELFPSDEESADRWFKCKLIFITLDEKSGAEKKTSTQVLVQAADLRDAVKKLDEGMKGTMADYQIGMVSETPLMDVYPYSAGPNDKPEFDPSKA</sequence>
<dbReference type="InterPro" id="IPR027848">
    <property type="entry name" value="DUF4494"/>
</dbReference>
<evidence type="ECO:0000313" key="25">
    <source>
        <dbReference type="Proteomes" id="UP000500882"/>
    </source>
</evidence>
<evidence type="ECO:0000313" key="7">
    <source>
        <dbReference type="EMBL" id="KAB4469077.1"/>
    </source>
</evidence>
<evidence type="ECO:0000313" key="2">
    <source>
        <dbReference type="EMBL" id="CUQ21665.1"/>
    </source>
</evidence>
<evidence type="ECO:0000313" key="11">
    <source>
        <dbReference type="EMBL" id="MDC2239094.1"/>
    </source>
</evidence>
<dbReference type="EMBL" id="WCSB01000028">
    <property type="protein sequence ID" value="KAB4448561.1"/>
    <property type="molecule type" value="Genomic_DNA"/>
</dbReference>
<dbReference type="Proteomes" id="UP000440614">
    <property type="component" value="Unassembled WGS sequence"/>
</dbReference>
<dbReference type="Proteomes" id="UP000283616">
    <property type="component" value="Unassembled WGS sequence"/>
</dbReference>
<evidence type="ECO:0000313" key="22">
    <source>
        <dbReference type="Proteomes" id="UP000440614"/>
    </source>
</evidence>
<dbReference type="KEGG" id="btho:Btheta7330_01890"/>
<accession>C6IU97</accession>
<evidence type="ECO:0000313" key="26">
    <source>
        <dbReference type="Proteomes" id="UP001200544"/>
    </source>
</evidence>